<feature type="region of interest" description="Disordered" evidence="1">
    <location>
        <begin position="93"/>
        <end position="115"/>
    </location>
</feature>
<dbReference type="Proteomes" id="UP001286313">
    <property type="component" value="Unassembled WGS sequence"/>
</dbReference>
<evidence type="ECO:0000256" key="1">
    <source>
        <dbReference type="SAM" id="MobiDB-lite"/>
    </source>
</evidence>
<feature type="compositionally biased region" description="Gly residues" evidence="1">
    <location>
        <begin position="105"/>
        <end position="115"/>
    </location>
</feature>
<accession>A0AAE1GM29</accession>
<gene>
    <name evidence="2" type="ORF">Pcinc_001837</name>
</gene>
<evidence type="ECO:0000313" key="3">
    <source>
        <dbReference type="Proteomes" id="UP001286313"/>
    </source>
</evidence>
<proteinExistence type="predicted"/>
<protein>
    <submittedName>
        <fullName evidence="2">Uncharacterized protein</fullName>
    </submittedName>
</protein>
<sequence>MHLVITRLSFPFYPVTSHTPIQSISFSLLHPVTDLLHPVSTLSPDTHTLSLLPSLNCYATMSPPHSSSGSLYLSNPVTLPLQPSHFPPCLTPSHSSLSGGKTCHAGGGSSQVGDV</sequence>
<organism evidence="2 3">
    <name type="scientific">Petrolisthes cinctipes</name>
    <name type="common">Flat porcelain crab</name>
    <dbReference type="NCBI Taxonomy" id="88211"/>
    <lineage>
        <taxon>Eukaryota</taxon>
        <taxon>Metazoa</taxon>
        <taxon>Ecdysozoa</taxon>
        <taxon>Arthropoda</taxon>
        <taxon>Crustacea</taxon>
        <taxon>Multicrustacea</taxon>
        <taxon>Malacostraca</taxon>
        <taxon>Eumalacostraca</taxon>
        <taxon>Eucarida</taxon>
        <taxon>Decapoda</taxon>
        <taxon>Pleocyemata</taxon>
        <taxon>Anomura</taxon>
        <taxon>Galatheoidea</taxon>
        <taxon>Porcellanidae</taxon>
        <taxon>Petrolisthes</taxon>
    </lineage>
</organism>
<reference evidence="2" key="1">
    <citation type="submission" date="2023-10" db="EMBL/GenBank/DDBJ databases">
        <title>Genome assemblies of two species of porcelain crab, Petrolisthes cinctipes and Petrolisthes manimaculis (Anomura: Porcellanidae).</title>
        <authorList>
            <person name="Angst P."/>
        </authorList>
    </citation>
    <scope>NUCLEOTIDE SEQUENCE</scope>
    <source>
        <strain evidence="2">PB745_01</strain>
        <tissue evidence="2">Gill</tissue>
    </source>
</reference>
<dbReference type="EMBL" id="JAWQEG010000113">
    <property type="protein sequence ID" value="KAK3894376.1"/>
    <property type="molecule type" value="Genomic_DNA"/>
</dbReference>
<keyword evidence="3" id="KW-1185">Reference proteome</keyword>
<name>A0AAE1GM29_PETCI</name>
<comment type="caution">
    <text evidence="2">The sequence shown here is derived from an EMBL/GenBank/DDBJ whole genome shotgun (WGS) entry which is preliminary data.</text>
</comment>
<evidence type="ECO:0000313" key="2">
    <source>
        <dbReference type="EMBL" id="KAK3894376.1"/>
    </source>
</evidence>
<dbReference type="AlphaFoldDB" id="A0AAE1GM29"/>